<protein>
    <submittedName>
        <fullName evidence="1">Uncharacterized protein</fullName>
    </submittedName>
</protein>
<accession>A0A8G2IQZ8</accession>
<reference evidence="1 2" key="1">
    <citation type="submission" date="2019-02" db="EMBL/GenBank/DDBJ databases">
        <title>The competitiveness to form nodules shapes the capacities of Rhizobium leguminosarum sv viciae communities to promote symbiosis with specific hosts.</title>
        <authorList>
            <person name="Boivin S."/>
            <person name="Lepetit M."/>
        </authorList>
    </citation>
    <scope>NUCLEOTIDE SEQUENCE [LARGE SCALE GENOMIC DNA]</scope>
    <source>
        <strain evidence="1 2">SPF4F3</strain>
    </source>
</reference>
<organism evidence="1 2">
    <name type="scientific">Rhizobium leguminosarum bv. viciae</name>
    <dbReference type="NCBI Taxonomy" id="387"/>
    <lineage>
        <taxon>Bacteria</taxon>
        <taxon>Pseudomonadati</taxon>
        <taxon>Pseudomonadota</taxon>
        <taxon>Alphaproteobacteria</taxon>
        <taxon>Hyphomicrobiales</taxon>
        <taxon>Rhizobiaceae</taxon>
        <taxon>Rhizobium/Agrobacterium group</taxon>
        <taxon>Rhizobium</taxon>
    </lineage>
</organism>
<dbReference type="EMBL" id="SJLU01000032">
    <property type="protein sequence ID" value="TBX85248.1"/>
    <property type="molecule type" value="Genomic_DNA"/>
</dbReference>
<sequence>MCFKFKATPSFLLPSTNVQEELCGYLLLVEYEKYVAVFASRLSMTSGFKSEHLAPVAMTAVEAAVAKVDAVFQKVRLRNMSVSRDALRNKTLEASDLSNVVGPAGSKRFAPQTFTVEQGGKSTSATPGTGRIAIRSDKVGLSDLIVFAEGVIDELSATSTNVSQFIRTFARPISLDEALRASRPITLSFDTSKLLDAVTGDNPAYRLVRNNAGTITELVEADFKSLLESLEQNFHIVGRHKIREIRVSSRGGKVGSISLNKTRIALRSLNLDIAATTEVENTSFSLGNNEDRVTLKDFLDTSNAPIVLFDDMALAYIDGSIFRDETLRDGGEDLLRYMHPEPTLAASVDEKGNFTPAQTSFDANTTFGVIERTIGAHDQILICDDLTDEWADFIGVQTLNGVTHVNFYHGKHGKLSLGASGFHVSVSQAIKNLGNMTFPPDRMAAKIASWSATYNSVKGPSNIPRIKRGAVATLADELAQTRTNPDTVRRAVIVTSSLSKKAVEDAVAEIRNGKAPKPAFVQLYWLLQSFLSACTEVGAKGSVICQP</sequence>
<proteinExistence type="predicted"/>
<evidence type="ECO:0000313" key="1">
    <source>
        <dbReference type="EMBL" id="TBX85248.1"/>
    </source>
</evidence>
<dbReference type="Proteomes" id="UP000291866">
    <property type="component" value="Unassembled WGS sequence"/>
</dbReference>
<dbReference type="AlphaFoldDB" id="A0A8G2IQZ8"/>
<evidence type="ECO:0000313" key="2">
    <source>
        <dbReference type="Proteomes" id="UP000291866"/>
    </source>
</evidence>
<gene>
    <name evidence="1" type="ORF">E0H31_35045</name>
</gene>
<name>A0A8G2IQZ8_RHILV</name>
<comment type="caution">
    <text evidence="1">The sequence shown here is derived from an EMBL/GenBank/DDBJ whole genome shotgun (WGS) entry which is preliminary data.</text>
</comment>